<keyword evidence="4 7" id="KW-1133">Transmembrane helix</keyword>
<feature type="transmembrane region" description="Helical" evidence="7">
    <location>
        <begin position="346"/>
        <end position="371"/>
    </location>
</feature>
<feature type="transmembrane region" description="Helical" evidence="7">
    <location>
        <begin position="860"/>
        <end position="879"/>
    </location>
</feature>
<feature type="transmembrane region" description="Helical" evidence="7">
    <location>
        <begin position="443"/>
        <end position="464"/>
    </location>
</feature>
<evidence type="ECO:0000259" key="8">
    <source>
        <dbReference type="Pfam" id="PF02687"/>
    </source>
</evidence>
<feature type="transmembrane region" description="Helical" evidence="7">
    <location>
        <begin position="815"/>
        <end position="840"/>
    </location>
</feature>
<dbReference type="InterPro" id="IPR003838">
    <property type="entry name" value="ABC3_permease_C"/>
</dbReference>
<comment type="similarity">
    <text evidence="6">Belongs to the ABC-4 integral membrane protein family.</text>
</comment>
<accession>A0ABW1EIK2</accession>
<evidence type="ECO:0000256" key="3">
    <source>
        <dbReference type="ARBA" id="ARBA00022692"/>
    </source>
</evidence>
<dbReference type="NCBIfam" id="NF038403">
    <property type="entry name" value="perm_prefix_1"/>
    <property type="match status" value="1"/>
</dbReference>
<evidence type="ECO:0000313" key="11">
    <source>
        <dbReference type="Proteomes" id="UP001596091"/>
    </source>
</evidence>
<dbReference type="Pfam" id="PF12704">
    <property type="entry name" value="MacB_PCD"/>
    <property type="match status" value="2"/>
</dbReference>
<dbReference type="RefSeq" id="WP_263340865.1">
    <property type="nucleotide sequence ID" value="NZ_JAGSYH010000006.1"/>
</dbReference>
<feature type="transmembrane region" description="Helical" evidence="7">
    <location>
        <begin position="774"/>
        <end position="795"/>
    </location>
</feature>
<feature type="transmembrane region" description="Helical" evidence="7">
    <location>
        <begin position="495"/>
        <end position="514"/>
    </location>
</feature>
<dbReference type="InterPro" id="IPR050250">
    <property type="entry name" value="Macrolide_Exporter_MacB"/>
</dbReference>
<feature type="domain" description="MacB-like periplasmic core" evidence="9">
    <location>
        <begin position="541"/>
        <end position="683"/>
    </location>
</feature>
<evidence type="ECO:0000256" key="6">
    <source>
        <dbReference type="ARBA" id="ARBA00038076"/>
    </source>
</evidence>
<sequence>MKFRKPGFERRKEELQEEIQAHLQMDVAARMERGATREEAEAASRREFGNAALVRDVTHGVWRWNQIERLLSDLRYILRVLRRSPAFSLAVILTLAVGIGAACAMFTVVDRVLLRHLPYENPQQLIQIRESTWNAAPWLDIQQWQDRARAVRSVAYYDYMSKTTTFLDTGAGTAHVRAPAVSGNLFPTLGVHPALGREFREDKKTGAVDLQDAHSVMLSDAVWHAAFGGDAAILGKTIRLSGESLTVIGVMPRGFAFPMNVDLPLVWRPLVLGSADQTRVHNQSPNYEVIARLQPGATLSQANAELKAIQIDVAKSYTNEDDREGVKSISAERYGDTLVDAQVKKALGALMAASALLWLIACVNVTSLMLVRATSRQREMAVRGALGASRVQIMQQLLIEGLLLSGCGSLLGLGLAAAMLKIFEHALVTQFKIFEHLTPNLPVLAVLLVFTIASAALIAIWPAIGAGRRPIEQALRQGAPQQGTGRVQQRMRQSLVMAEIAMSLTLLVGCGLLLKTIYALQHVPLGFHSEHIVVADMAVPSYRFAGQNMTTDLYLPLIDKVKHLPGVEAASLMSQVPMGNSLRMAFSLGRVGNSTDDIRRSNMRAEFRVVGPEMQQVFGFPMVRGRFFNEQDTTASQAVVLVNRAFVRDYFGDERDPQNILGVHLLSLDSKRQTVIVGVIADEHQVSAAAPPRPEVEVCLAQVTPETGFYKGAEGVAMDLAVRTDLKPEAILPALREAMRQANPDLADSKFTTMDQIVEDSYGSQRLAAELLEIFAGSALLLCVAGIYGLLAYLVSQRTREMGVRIALGAQRWNVMSLILRQATWMLASGLALGLALAWITSRGLRSFLYDVKPNDPWTMAAVTILLLASGLAAAYWPARKASRVDPMEALRAE</sequence>
<keyword evidence="5 7" id="KW-0472">Membrane</keyword>
<evidence type="ECO:0000256" key="2">
    <source>
        <dbReference type="ARBA" id="ARBA00022475"/>
    </source>
</evidence>
<dbReference type="InterPro" id="IPR017800">
    <property type="entry name" value="ADOP"/>
</dbReference>
<dbReference type="NCBIfam" id="TIGR03434">
    <property type="entry name" value="ADOP"/>
    <property type="match status" value="1"/>
</dbReference>
<dbReference type="Proteomes" id="UP001596091">
    <property type="component" value="Unassembled WGS sequence"/>
</dbReference>
<protein>
    <submittedName>
        <fullName evidence="10">ADOP family duplicated permease</fullName>
    </submittedName>
</protein>
<dbReference type="InterPro" id="IPR047928">
    <property type="entry name" value="Perm_prefix_1"/>
</dbReference>
<name>A0ABW1EIK2_9BACT</name>
<dbReference type="PANTHER" id="PTHR30572:SF4">
    <property type="entry name" value="ABC TRANSPORTER PERMEASE YTRF"/>
    <property type="match status" value="1"/>
</dbReference>
<feature type="transmembrane region" description="Helical" evidence="7">
    <location>
        <begin position="397"/>
        <end position="423"/>
    </location>
</feature>
<keyword evidence="3 7" id="KW-0812">Transmembrane</keyword>
<evidence type="ECO:0000256" key="4">
    <source>
        <dbReference type="ARBA" id="ARBA00022989"/>
    </source>
</evidence>
<comment type="caution">
    <text evidence="10">The sequence shown here is derived from an EMBL/GenBank/DDBJ whole genome shotgun (WGS) entry which is preliminary data.</text>
</comment>
<feature type="domain" description="ABC3 transporter permease C-terminal" evidence="8">
    <location>
        <begin position="352"/>
        <end position="468"/>
    </location>
</feature>
<keyword evidence="2" id="KW-1003">Cell membrane</keyword>
<feature type="domain" description="ABC3 transporter permease C-terminal" evidence="8">
    <location>
        <begin position="774"/>
        <end position="887"/>
    </location>
</feature>
<feature type="transmembrane region" description="Helical" evidence="7">
    <location>
        <begin position="86"/>
        <end position="109"/>
    </location>
</feature>
<evidence type="ECO:0000259" key="9">
    <source>
        <dbReference type="Pfam" id="PF12704"/>
    </source>
</evidence>
<reference evidence="11" key="1">
    <citation type="journal article" date="2019" name="Int. J. Syst. Evol. Microbiol.">
        <title>The Global Catalogue of Microorganisms (GCM) 10K type strain sequencing project: providing services to taxonomists for standard genome sequencing and annotation.</title>
        <authorList>
            <consortium name="The Broad Institute Genomics Platform"/>
            <consortium name="The Broad Institute Genome Sequencing Center for Infectious Disease"/>
            <person name="Wu L."/>
            <person name="Ma J."/>
        </authorList>
    </citation>
    <scope>NUCLEOTIDE SEQUENCE [LARGE SCALE GENOMIC DNA]</scope>
    <source>
        <strain evidence="11">JCM 4087</strain>
    </source>
</reference>
<proteinExistence type="inferred from homology"/>
<feature type="domain" description="MacB-like periplasmic core" evidence="9">
    <location>
        <begin position="88"/>
        <end position="308"/>
    </location>
</feature>
<dbReference type="EMBL" id="JBHSPH010000008">
    <property type="protein sequence ID" value="MFC5864101.1"/>
    <property type="molecule type" value="Genomic_DNA"/>
</dbReference>
<gene>
    <name evidence="10" type="ORF">ACFPT7_17475</name>
</gene>
<dbReference type="Pfam" id="PF02687">
    <property type="entry name" value="FtsX"/>
    <property type="match status" value="2"/>
</dbReference>
<evidence type="ECO:0000256" key="7">
    <source>
        <dbReference type="SAM" id="Phobius"/>
    </source>
</evidence>
<organism evidence="10 11">
    <name type="scientific">Acidicapsa dinghuensis</name>
    <dbReference type="NCBI Taxonomy" id="2218256"/>
    <lineage>
        <taxon>Bacteria</taxon>
        <taxon>Pseudomonadati</taxon>
        <taxon>Acidobacteriota</taxon>
        <taxon>Terriglobia</taxon>
        <taxon>Terriglobales</taxon>
        <taxon>Acidobacteriaceae</taxon>
        <taxon>Acidicapsa</taxon>
    </lineage>
</organism>
<evidence type="ECO:0000256" key="1">
    <source>
        <dbReference type="ARBA" id="ARBA00004651"/>
    </source>
</evidence>
<comment type="subcellular location">
    <subcellularLocation>
        <location evidence="1">Cell membrane</location>
        <topology evidence="1">Multi-pass membrane protein</topology>
    </subcellularLocation>
</comment>
<keyword evidence="11" id="KW-1185">Reference proteome</keyword>
<evidence type="ECO:0000256" key="5">
    <source>
        <dbReference type="ARBA" id="ARBA00023136"/>
    </source>
</evidence>
<evidence type="ECO:0000313" key="10">
    <source>
        <dbReference type="EMBL" id="MFC5864101.1"/>
    </source>
</evidence>
<dbReference type="InterPro" id="IPR025857">
    <property type="entry name" value="MacB_PCD"/>
</dbReference>
<dbReference type="PANTHER" id="PTHR30572">
    <property type="entry name" value="MEMBRANE COMPONENT OF TRANSPORTER-RELATED"/>
    <property type="match status" value="1"/>
</dbReference>